<dbReference type="PANTHER" id="PTHR40254:SF1">
    <property type="entry name" value="BLR0577 PROTEIN"/>
    <property type="match status" value="1"/>
</dbReference>
<dbReference type="Gene3D" id="3.50.50.60">
    <property type="entry name" value="FAD/NAD(P)-binding domain"/>
    <property type="match status" value="1"/>
</dbReference>
<dbReference type="InterPro" id="IPR038732">
    <property type="entry name" value="HpyO/CreE_NAD-binding"/>
</dbReference>
<dbReference type="VEuPathDB" id="FungiDB:CC77DRAFT_665478"/>
<dbReference type="GeneID" id="29118261"/>
<organism evidence="3 4">
    <name type="scientific">Alternaria alternata</name>
    <name type="common">Alternaria rot fungus</name>
    <name type="synonym">Torula alternata</name>
    <dbReference type="NCBI Taxonomy" id="5599"/>
    <lineage>
        <taxon>Eukaryota</taxon>
        <taxon>Fungi</taxon>
        <taxon>Dikarya</taxon>
        <taxon>Ascomycota</taxon>
        <taxon>Pezizomycotina</taxon>
        <taxon>Dothideomycetes</taxon>
        <taxon>Pleosporomycetidae</taxon>
        <taxon>Pleosporales</taxon>
        <taxon>Pleosporineae</taxon>
        <taxon>Pleosporaceae</taxon>
        <taxon>Alternaria</taxon>
        <taxon>Alternaria sect. Alternaria</taxon>
        <taxon>Alternaria alternata complex</taxon>
    </lineage>
</organism>
<accession>A0A177D1K3</accession>
<dbReference type="AlphaFoldDB" id="A0A177D1K3"/>
<dbReference type="RefSeq" id="XP_018378954.1">
    <property type="nucleotide sequence ID" value="XM_018532667.1"/>
</dbReference>
<proteinExistence type="predicted"/>
<evidence type="ECO:0000313" key="4">
    <source>
        <dbReference type="Proteomes" id="UP000077248"/>
    </source>
</evidence>
<feature type="signal peptide" evidence="1">
    <location>
        <begin position="1"/>
        <end position="27"/>
    </location>
</feature>
<dbReference type="Pfam" id="PF13454">
    <property type="entry name" value="NAD_binding_9"/>
    <property type="match status" value="1"/>
</dbReference>
<evidence type="ECO:0000256" key="1">
    <source>
        <dbReference type="SAM" id="SignalP"/>
    </source>
</evidence>
<keyword evidence="1" id="KW-0732">Signal</keyword>
<sequence length="660" mass="74061">MSSSIAICGGGACGLAVLLSILELTENDTPIRTIYLFEKRSQIGPGLAYSEGSGNTIINMRADTMGLCISDPLHFTRWLESNKPRAEQGSYPPRQLYGTYLNWLFQSAFHNARSKNVHLQVVYQEVVTVLKKDRTFEIVDESGGTYTVDKVVLALGNFPCCSQPHLANTPGYFETPWPLEKLNTIPKNSSVCIVGSGLSGIDAAIHMADTGHEGLLMLVSRGGRLPKVQTNRLLKPYKGQYALHVIARHLEEYRAEAASPEWLFSKFRSLAEELDLKDWTNFLFKEDPLLQLSRDIQDAERGTLQWRALGDAAAPFFERFWDALAIDDRKAFLEKWNSMWYSYVHAMPYENAVRLQSLMEQGRIVVCDVVEIQHNSSGYTITTRDQPLSSDYLIEASGLEIHVSKIQSRIVESLVSRKLLTPHPLGGFSVDRNTLESTTTAGLYVIGSLTTGVHFYTNGIDRNVIHASRVARHLAKLPLHVHKHIALILPENDKICGSFNSAIIPALLDECLVPFIYIVKDWTPSMGCGMDHECSSSLQQSCDQPGNIHGSHDHAETRELKQDLARICDTLGLSISICSVFDEVFPDILHEHHIDFGLTPANQQWCERFFGTRFEYRWITTDPSCCFAKRAEPRFPSATSVRAEEIAISVISRYIYSIET</sequence>
<dbReference type="PANTHER" id="PTHR40254">
    <property type="entry name" value="BLR0577 PROTEIN"/>
    <property type="match status" value="1"/>
</dbReference>
<dbReference type="STRING" id="5599.A0A177D1K3"/>
<reference evidence="3 4" key="1">
    <citation type="submission" date="2016-05" db="EMBL/GenBank/DDBJ databases">
        <title>Comparative analysis of secretome profiles of manganese(II)-oxidizing ascomycete fungi.</title>
        <authorList>
            <consortium name="DOE Joint Genome Institute"/>
            <person name="Zeiner C.A."/>
            <person name="Purvine S.O."/>
            <person name="Zink E.M."/>
            <person name="Wu S."/>
            <person name="Pasa-Tolic L."/>
            <person name="Chaput D.L."/>
            <person name="Haridas S."/>
            <person name="Grigoriev I.V."/>
            <person name="Santelli C.M."/>
            <person name="Hansel C.M."/>
        </authorList>
    </citation>
    <scope>NUCLEOTIDE SEQUENCE [LARGE SCALE GENOMIC DNA]</scope>
    <source>
        <strain evidence="3 4">SRC1lrK2f</strain>
    </source>
</reference>
<dbReference type="InterPro" id="IPR036188">
    <property type="entry name" value="FAD/NAD-bd_sf"/>
</dbReference>
<dbReference type="KEGG" id="aalt:CC77DRAFT_665478"/>
<dbReference type="OMA" id="NMHTDTM"/>
<gene>
    <name evidence="3" type="ORF">CC77DRAFT_665478</name>
</gene>
<dbReference type="EMBL" id="KV441509">
    <property type="protein sequence ID" value="OAG13533.1"/>
    <property type="molecule type" value="Genomic_DNA"/>
</dbReference>
<dbReference type="Proteomes" id="UP000077248">
    <property type="component" value="Unassembled WGS sequence"/>
</dbReference>
<dbReference type="InterPro" id="IPR052189">
    <property type="entry name" value="L-asp_N-monooxygenase_NS-form"/>
</dbReference>
<name>A0A177D1K3_ALTAL</name>
<feature type="domain" description="FAD-dependent urate hydroxylase HpyO/Asp monooxygenase CreE-like FAD/NAD(P)-binding" evidence="2">
    <location>
        <begin position="6"/>
        <end position="157"/>
    </location>
</feature>
<keyword evidence="4" id="KW-1185">Reference proteome</keyword>
<protein>
    <recommendedName>
        <fullName evidence="2">FAD-dependent urate hydroxylase HpyO/Asp monooxygenase CreE-like FAD/NAD(P)-binding domain-containing protein</fullName>
    </recommendedName>
</protein>
<dbReference type="SUPFAM" id="SSF51905">
    <property type="entry name" value="FAD/NAD(P)-binding domain"/>
    <property type="match status" value="1"/>
</dbReference>
<evidence type="ECO:0000259" key="2">
    <source>
        <dbReference type="Pfam" id="PF13454"/>
    </source>
</evidence>
<evidence type="ECO:0000313" key="3">
    <source>
        <dbReference type="EMBL" id="OAG13533.1"/>
    </source>
</evidence>
<feature type="chain" id="PRO_5008058872" description="FAD-dependent urate hydroxylase HpyO/Asp monooxygenase CreE-like FAD/NAD(P)-binding domain-containing protein" evidence="1">
    <location>
        <begin position="28"/>
        <end position="660"/>
    </location>
</feature>